<dbReference type="RefSeq" id="WP_117679253.1">
    <property type="nucleotide sequence ID" value="NZ_QSRJ01000003.1"/>
</dbReference>
<dbReference type="Proteomes" id="UP000260943">
    <property type="component" value="Unassembled WGS sequence"/>
</dbReference>
<keyword evidence="1" id="KW-1133">Transmembrane helix</keyword>
<evidence type="ECO:0000256" key="1">
    <source>
        <dbReference type="SAM" id="Phobius"/>
    </source>
</evidence>
<sequence>MNRKRLCLIIDVASLVICLIPLAWFLLRVSKLPDVVPVHFGFGNVPTRFGSKWEYLFMPLFSIGVIIFGICCRYLGLSNVPGVHTREERDLIVAIIVLVSAVLLDVSCFYLFFLAFSR</sequence>
<evidence type="ECO:0000313" key="3">
    <source>
        <dbReference type="EMBL" id="RGL11248.1"/>
    </source>
</evidence>
<keyword evidence="1" id="KW-0812">Transmembrane</keyword>
<dbReference type="AlphaFoldDB" id="A0A3E4QWF7"/>
<name>A0A3E4QWF7_9ACTN</name>
<comment type="caution">
    <text evidence="3">The sequence shown here is derived from an EMBL/GenBank/DDBJ whole genome shotgun (WGS) entry which is preliminary data.</text>
</comment>
<keyword evidence="1" id="KW-0472">Membrane</keyword>
<gene>
    <name evidence="3" type="ORF">DXC81_03825</name>
</gene>
<dbReference type="EMBL" id="QSRJ01000003">
    <property type="protein sequence ID" value="RGL11248.1"/>
    <property type="molecule type" value="Genomic_DNA"/>
</dbReference>
<feature type="transmembrane region" description="Helical" evidence="1">
    <location>
        <begin position="91"/>
        <end position="116"/>
    </location>
</feature>
<accession>A0A3E4QWF7</accession>
<organism evidence="3 4">
    <name type="scientific">Collinsella tanakaei</name>
    <dbReference type="NCBI Taxonomy" id="626935"/>
    <lineage>
        <taxon>Bacteria</taxon>
        <taxon>Bacillati</taxon>
        <taxon>Actinomycetota</taxon>
        <taxon>Coriobacteriia</taxon>
        <taxon>Coriobacteriales</taxon>
        <taxon>Coriobacteriaceae</taxon>
        <taxon>Collinsella</taxon>
    </lineage>
</organism>
<dbReference type="InterPro" id="IPR012867">
    <property type="entry name" value="DUF1648"/>
</dbReference>
<feature type="domain" description="DUF1648" evidence="2">
    <location>
        <begin position="16"/>
        <end position="61"/>
    </location>
</feature>
<dbReference type="Pfam" id="PF07853">
    <property type="entry name" value="DUF1648"/>
    <property type="match status" value="1"/>
</dbReference>
<reference evidence="3 4" key="1">
    <citation type="submission" date="2018-08" db="EMBL/GenBank/DDBJ databases">
        <title>A genome reference for cultivated species of the human gut microbiota.</title>
        <authorList>
            <person name="Zou Y."/>
            <person name="Xue W."/>
            <person name="Luo G."/>
        </authorList>
    </citation>
    <scope>NUCLEOTIDE SEQUENCE [LARGE SCALE GENOMIC DNA]</scope>
    <source>
        <strain evidence="3 4">TF08-14</strain>
    </source>
</reference>
<proteinExistence type="predicted"/>
<feature type="transmembrane region" description="Helical" evidence="1">
    <location>
        <begin position="7"/>
        <end position="27"/>
    </location>
</feature>
<feature type="transmembrane region" description="Helical" evidence="1">
    <location>
        <begin position="55"/>
        <end position="75"/>
    </location>
</feature>
<protein>
    <submittedName>
        <fullName evidence="3">DUF1648 domain-containing protein</fullName>
    </submittedName>
</protein>
<evidence type="ECO:0000313" key="4">
    <source>
        <dbReference type="Proteomes" id="UP000260943"/>
    </source>
</evidence>
<evidence type="ECO:0000259" key="2">
    <source>
        <dbReference type="Pfam" id="PF07853"/>
    </source>
</evidence>